<keyword evidence="3" id="KW-0949">S-adenosyl-L-methionine</keyword>
<dbReference type="PANTHER" id="PTHR43464">
    <property type="entry name" value="METHYLTRANSFERASE"/>
    <property type="match status" value="1"/>
</dbReference>
<keyword evidence="6" id="KW-1185">Reference proteome</keyword>
<proteinExistence type="predicted"/>
<protein>
    <submittedName>
        <fullName evidence="5">Methyltransferase domain-containing protein</fullName>
    </submittedName>
</protein>
<organism evidence="5 6">
    <name type="scientific">Micromonospora sediminicola</name>
    <dbReference type="NCBI Taxonomy" id="946078"/>
    <lineage>
        <taxon>Bacteria</taxon>
        <taxon>Bacillati</taxon>
        <taxon>Actinomycetota</taxon>
        <taxon>Actinomycetes</taxon>
        <taxon>Micromonosporales</taxon>
        <taxon>Micromonosporaceae</taxon>
        <taxon>Micromonospora</taxon>
    </lineage>
</organism>
<sequence>MDRQRLSSIAHSHHPIAAPISGVNVNRLLRRAGRGPSARVLDLGCGEAAWALQALAHHPDGHADGVDINPYALERAATAAAERGLADRLTLHERDARAYVPDGDHDLVMCVGSTHVFDGFAGTLRLAGRHVHPDGILLVGEGFWQAPPTPQALAALDAKPEDFTDLAGLVDVAEEVGWTPVYAHVSDAAEWDHYEWSWVGSLTEWALDNPGHPDAAQALAVAREHRDQWLRGYRDVLGFATLVLRRA</sequence>
<keyword evidence="2 5" id="KW-0808">Transferase</keyword>
<keyword evidence="1 5" id="KW-0489">Methyltransferase</keyword>
<dbReference type="Proteomes" id="UP000199558">
    <property type="component" value="Unassembled WGS sequence"/>
</dbReference>
<dbReference type="OrthoDB" id="474235at2"/>
<dbReference type="InterPro" id="IPR029063">
    <property type="entry name" value="SAM-dependent_MTases_sf"/>
</dbReference>
<gene>
    <name evidence="5" type="ORF">GA0070622_4842</name>
</gene>
<dbReference type="EMBL" id="FLRH01000004">
    <property type="protein sequence ID" value="SBT67778.1"/>
    <property type="molecule type" value="Genomic_DNA"/>
</dbReference>
<dbReference type="STRING" id="946078.GA0070622_4842"/>
<dbReference type="Pfam" id="PF13649">
    <property type="entry name" value="Methyltransf_25"/>
    <property type="match status" value="1"/>
</dbReference>
<dbReference type="Gene3D" id="3.40.50.150">
    <property type="entry name" value="Vaccinia Virus protein VP39"/>
    <property type="match status" value="1"/>
</dbReference>
<reference evidence="6" key="1">
    <citation type="submission" date="2016-06" db="EMBL/GenBank/DDBJ databases">
        <authorList>
            <person name="Varghese N."/>
            <person name="Submissions Spin"/>
        </authorList>
    </citation>
    <scope>NUCLEOTIDE SEQUENCE [LARGE SCALE GENOMIC DNA]</scope>
    <source>
        <strain evidence="6">DSM 45794</strain>
    </source>
</reference>
<dbReference type="RefSeq" id="WP_091578902.1">
    <property type="nucleotide sequence ID" value="NZ_FLRH01000004.1"/>
</dbReference>
<dbReference type="InterPro" id="IPR041698">
    <property type="entry name" value="Methyltransf_25"/>
</dbReference>
<dbReference type="GO" id="GO:0032259">
    <property type="term" value="P:methylation"/>
    <property type="evidence" value="ECO:0007669"/>
    <property type="project" value="UniProtKB-KW"/>
</dbReference>
<accession>A0A1A9BF23</accession>
<dbReference type="GO" id="GO:0008168">
    <property type="term" value="F:methyltransferase activity"/>
    <property type="evidence" value="ECO:0007669"/>
    <property type="project" value="UniProtKB-KW"/>
</dbReference>
<feature type="domain" description="Methyltransferase" evidence="4">
    <location>
        <begin position="40"/>
        <end position="135"/>
    </location>
</feature>
<dbReference type="SUPFAM" id="SSF53335">
    <property type="entry name" value="S-adenosyl-L-methionine-dependent methyltransferases"/>
    <property type="match status" value="1"/>
</dbReference>
<evidence type="ECO:0000256" key="3">
    <source>
        <dbReference type="ARBA" id="ARBA00022691"/>
    </source>
</evidence>
<dbReference type="AlphaFoldDB" id="A0A1A9BF23"/>
<evidence type="ECO:0000259" key="4">
    <source>
        <dbReference type="Pfam" id="PF13649"/>
    </source>
</evidence>
<dbReference type="CDD" id="cd02440">
    <property type="entry name" value="AdoMet_MTases"/>
    <property type="match status" value="1"/>
</dbReference>
<dbReference type="PANTHER" id="PTHR43464:SF19">
    <property type="entry name" value="UBIQUINONE BIOSYNTHESIS O-METHYLTRANSFERASE, MITOCHONDRIAL"/>
    <property type="match status" value="1"/>
</dbReference>
<evidence type="ECO:0000256" key="2">
    <source>
        <dbReference type="ARBA" id="ARBA00022679"/>
    </source>
</evidence>
<evidence type="ECO:0000313" key="5">
    <source>
        <dbReference type="EMBL" id="SBT67778.1"/>
    </source>
</evidence>
<name>A0A1A9BF23_9ACTN</name>
<evidence type="ECO:0000313" key="6">
    <source>
        <dbReference type="Proteomes" id="UP000199558"/>
    </source>
</evidence>
<evidence type="ECO:0000256" key="1">
    <source>
        <dbReference type="ARBA" id="ARBA00022603"/>
    </source>
</evidence>